<gene>
    <name evidence="2" type="ORF">QTG54_016823</name>
</gene>
<keyword evidence="3" id="KW-1185">Reference proteome</keyword>
<proteinExistence type="predicted"/>
<protein>
    <submittedName>
        <fullName evidence="2">Ubiquitin-conjugating enzyme family</fullName>
    </submittedName>
</protein>
<reference evidence="2" key="1">
    <citation type="submission" date="2023-06" db="EMBL/GenBank/DDBJ databases">
        <title>Survivors Of The Sea: Transcriptome response of Skeletonema marinoi to long-term dormancy.</title>
        <authorList>
            <person name="Pinder M.I.M."/>
            <person name="Kourtchenko O."/>
            <person name="Robertson E.K."/>
            <person name="Larsson T."/>
            <person name="Maumus F."/>
            <person name="Osuna-Cruz C.M."/>
            <person name="Vancaester E."/>
            <person name="Stenow R."/>
            <person name="Vandepoele K."/>
            <person name="Ploug H."/>
            <person name="Bruchert V."/>
            <person name="Godhe A."/>
            <person name="Topel M."/>
        </authorList>
    </citation>
    <scope>NUCLEOTIDE SEQUENCE</scope>
    <source>
        <strain evidence="2">R05AC</strain>
    </source>
</reference>
<feature type="region of interest" description="Disordered" evidence="1">
    <location>
        <begin position="1"/>
        <end position="121"/>
    </location>
</feature>
<feature type="compositionally biased region" description="Basic and acidic residues" evidence="1">
    <location>
        <begin position="86"/>
        <end position="101"/>
    </location>
</feature>
<evidence type="ECO:0000313" key="2">
    <source>
        <dbReference type="EMBL" id="KAK1732429.1"/>
    </source>
</evidence>
<organism evidence="2 3">
    <name type="scientific">Skeletonema marinoi</name>
    <dbReference type="NCBI Taxonomy" id="267567"/>
    <lineage>
        <taxon>Eukaryota</taxon>
        <taxon>Sar</taxon>
        <taxon>Stramenopiles</taxon>
        <taxon>Ochrophyta</taxon>
        <taxon>Bacillariophyta</taxon>
        <taxon>Coscinodiscophyceae</taxon>
        <taxon>Thalassiosirophycidae</taxon>
        <taxon>Thalassiosirales</taxon>
        <taxon>Skeletonemataceae</taxon>
        <taxon>Skeletonema</taxon>
        <taxon>Skeletonema marinoi-dohrnii complex</taxon>
    </lineage>
</organism>
<sequence>MIKKRPIPCYATLTSTTSSCSPKEEKRGRGKSQSRSRSSCPSLFRTGPNGRDSTSSSSNKVSLLGIGGKKKKSEDGAAKNGTKKRSPGEIRIQKDIAELDGGKVANMTSPTPTTSPSLKYPSHPIRLLEKRHIQIQIRNTRSLPTHTTQSPLRYQNLPPEYQSRGESLSKHSERGLEARVGYQCGDLWAYIFIL</sequence>
<name>A0AAD8XRE0_9STRA</name>
<comment type="caution">
    <text evidence="2">The sequence shown here is derived from an EMBL/GenBank/DDBJ whole genome shotgun (WGS) entry which is preliminary data.</text>
</comment>
<accession>A0AAD8XRE0</accession>
<dbReference type="Proteomes" id="UP001224775">
    <property type="component" value="Unassembled WGS sequence"/>
</dbReference>
<evidence type="ECO:0000313" key="3">
    <source>
        <dbReference type="Proteomes" id="UP001224775"/>
    </source>
</evidence>
<feature type="compositionally biased region" description="Polar residues" evidence="1">
    <location>
        <begin position="12"/>
        <end position="21"/>
    </location>
</feature>
<dbReference type="EMBL" id="JATAAI010000066">
    <property type="protein sequence ID" value="KAK1732429.1"/>
    <property type="molecule type" value="Genomic_DNA"/>
</dbReference>
<feature type="region of interest" description="Disordered" evidence="1">
    <location>
        <begin position="145"/>
        <end position="172"/>
    </location>
</feature>
<evidence type="ECO:0000256" key="1">
    <source>
        <dbReference type="SAM" id="MobiDB-lite"/>
    </source>
</evidence>
<dbReference type="AlphaFoldDB" id="A0AAD8XRE0"/>
<dbReference type="PROSITE" id="PS51257">
    <property type="entry name" value="PROKAR_LIPOPROTEIN"/>
    <property type="match status" value="1"/>
</dbReference>
<feature type="compositionally biased region" description="Low complexity" evidence="1">
    <location>
        <begin position="108"/>
        <end position="117"/>
    </location>
</feature>